<dbReference type="EMBL" id="JACEIK010003167">
    <property type="protein sequence ID" value="MCD9640651.1"/>
    <property type="molecule type" value="Genomic_DNA"/>
</dbReference>
<sequence>MRWFLCRHSGGWLEMARRTIVVSAVAVQGWQDVNGYGDEEDRLGSGAPVGVVMEKKRRIGLKLDLKSGRFDQLG</sequence>
<organism evidence="1 2">
    <name type="scientific">Datura stramonium</name>
    <name type="common">Jimsonweed</name>
    <name type="synonym">Common thornapple</name>
    <dbReference type="NCBI Taxonomy" id="4076"/>
    <lineage>
        <taxon>Eukaryota</taxon>
        <taxon>Viridiplantae</taxon>
        <taxon>Streptophyta</taxon>
        <taxon>Embryophyta</taxon>
        <taxon>Tracheophyta</taxon>
        <taxon>Spermatophyta</taxon>
        <taxon>Magnoliopsida</taxon>
        <taxon>eudicotyledons</taxon>
        <taxon>Gunneridae</taxon>
        <taxon>Pentapetalae</taxon>
        <taxon>asterids</taxon>
        <taxon>lamiids</taxon>
        <taxon>Solanales</taxon>
        <taxon>Solanaceae</taxon>
        <taxon>Solanoideae</taxon>
        <taxon>Datureae</taxon>
        <taxon>Datura</taxon>
    </lineage>
</organism>
<keyword evidence="2" id="KW-1185">Reference proteome</keyword>
<accession>A0ABS8V2S8</accession>
<reference evidence="1 2" key="1">
    <citation type="journal article" date="2021" name="BMC Genomics">
        <title>Datura genome reveals duplications of psychoactive alkaloid biosynthetic genes and high mutation rate following tissue culture.</title>
        <authorList>
            <person name="Rajewski A."/>
            <person name="Carter-House D."/>
            <person name="Stajich J."/>
            <person name="Litt A."/>
        </authorList>
    </citation>
    <scope>NUCLEOTIDE SEQUENCE [LARGE SCALE GENOMIC DNA]</scope>
    <source>
        <strain evidence="1">AR-01</strain>
    </source>
</reference>
<name>A0ABS8V2S8_DATST</name>
<proteinExistence type="predicted"/>
<evidence type="ECO:0000313" key="2">
    <source>
        <dbReference type="Proteomes" id="UP000823775"/>
    </source>
</evidence>
<comment type="caution">
    <text evidence="1">The sequence shown here is derived from an EMBL/GenBank/DDBJ whole genome shotgun (WGS) entry which is preliminary data.</text>
</comment>
<protein>
    <submittedName>
        <fullName evidence="1">Uncharacterized protein</fullName>
    </submittedName>
</protein>
<evidence type="ECO:0000313" key="1">
    <source>
        <dbReference type="EMBL" id="MCD9640651.1"/>
    </source>
</evidence>
<dbReference type="Proteomes" id="UP000823775">
    <property type="component" value="Unassembled WGS sequence"/>
</dbReference>
<gene>
    <name evidence="1" type="ORF">HAX54_026059</name>
</gene>